<proteinExistence type="predicted"/>
<reference evidence="1" key="2">
    <citation type="journal article" date="2015" name="Fish Shellfish Immunol.">
        <title>Early steps in the European eel (Anguilla anguilla)-Vibrio vulnificus interaction in the gills: Role of the RtxA13 toxin.</title>
        <authorList>
            <person name="Callol A."/>
            <person name="Pajuelo D."/>
            <person name="Ebbesson L."/>
            <person name="Teles M."/>
            <person name="MacKenzie S."/>
            <person name="Amaro C."/>
        </authorList>
    </citation>
    <scope>NUCLEOTIDE SEQUENCE</scope>
</reference>
<accession>A0A0E9TUI9</accession>
<protein>
    <submittedName>
        <fullName evidence="1">Uncharacterized protein</fullName>
    </submittedName>
</protein>
<name>A0A0E9TUI9_ANGAN</name>
<evidence type="ECO:0000313" key="1">
    <source>
        <dbReference type="EMBL" id="JAH56383.1"/>
    </source>
</evidence>
<dbReference type="EMBL" id="GBXM01052194">
    <property type="protein sequence ID" value="JAH56383.1"/>
    <property type="molecule type" value="Transcribed_RNA"/>
</dbReference>
<reference evidence="1" key="1">
    <citation type="submission" date="2014-11" db="EMBL/GenBank/DDBJ databases">
        <authorList>
            <person name="Amaro Gonzalez C."/>
        </authorList>
    </citation>
    <scope>NUCLEOTIDE SEQUENCE</scope>
</reference>
<organism evidence="1">
    <name type="scientific">Anguilla anguilla</name>
    <name type="common">European freshwater eel</name>
    <name type="synonym">Muraena anguilla</name>
    <dbReference type="NCBI Taxonomy" id="7936"/>
    <lineage>
        <taxon>Eukaryota</taxon>
        <taxon>Metazoa</taxon>
        <taxon>Chordata</taxon>
        <taxon>Craniata</taxon>
        <taxon>Vertebrata</taxon>
        <taxon>Euteleostomi</taxon>
        <taxon>Actinopterygii</taxon>
        <taxon>Neopterygii</taxon>
        <taxon>Teleostei</taxon>
        <taxon>Anguilliformes</taxon>
        <taxon>Anguillidae</taxon>
        <taxon>Anguilla</taxon>
    </lineage>
</organism>
<sequence>MPIIVDFISHLSQNY</sequence>